<dbReference type="SUPFAM" id="SSF51735">
    <property type="entry name" value="NAD(P)-binding Rossmann-fold domains"/>
    <property type="match status" value="1"/>
</dbReference>
<sequence>MEIAIVTGASSGLGEKYAKLLDGEGLDELWLIARRRPQLEALAEKLQTPCRILPLDLTANASFTALQDTLTKQGKGLTVRYLLHAAGFGKMGPVTSIPPGILENMVDLNDRSAITLTQLLLPYCVPGSHLAFIASCAAFLPIPELAVYAASKAFLLRYCRALAAELAPQGILVSAVCPYWVKDTEFIKTASTTDQKHQFRHYLLAGTKESIARRSFKGIKKGRTVITPDAASTLLRFVSAWIPQDILLYCSRIFR</sequence>
<keyword evidence="2" id="KW-0560">Oxidoreductase</keyword>
<dbReference type="GO" id="GO:0016020">
    <property type="term" value="C:membrane"/>
    <property type="evidence" value="ECO:0007669"/>
    <property type="project" value="TreeGrafter"/>
</dbReference>
<accession>A0A2S0M9R0</accession>
<evidence type="ECO:0000256" key="2">
    <source>
        <dbReference type="ARBA" id="ARBA00023002"/>
    </source>
</evidence>
<dbReference type="RefSeq" id="WP_027895214.1">
    <property type="nucleotide sequence ID" value="NZ_AP031433.1"/>
</dbReference>
<reference evidence="3 4" key="1">
    <citation type="journal article" date="2018" name="Genome Announc.">
        <title>Complete genomes of two Megasphaera elsdenii strains, NCIMB 702410 and ATCC 25940.</title>
        <authorList>
            <person name="Hatmaker E.A."/>
            <person name="O'Dell K."/>
            <person name="Riley L.A."/>
            <person name="Klingeman D.M."/>
            <person name="Guss A.M."/>
        </authorList>
    </citation>
    <scope>NUCLEOTIDE SEQUENCE [LARGE SCALE GENOMIC DNA]</scope>
    <source>
        <strain evidence="3 4">NCIMB702410</strain>
    </source>
</reference>
<dbReference type="CDD" id="cd05233">
    <property type="entry name" value="SDR_c"/>
    <property type="match status" value="1"/>
</dbReference>
<dbReference type="GO" id="GO:0016491">
    <property type="term" value="F:oxidoreductase activity"/>
    <property type="evidence" value="ECO:0007669"/>
    <property type="project" value="UniProtKB-KW"/>
</dbReference>
<gene>
    <name evidence="3" type="ORF">C6Y28_11305</name>
</gene>
<organism evidence="3 4">
    <name type="scientific">Megasphaera elsdenii</name>
    <dbReference type="NCBI Taxonomy" id="907"/>
    <lineage>
        <taxon>Bacteria</taxon>
        <taxon>Bacillati</taxon>
        <taxon>Bacillota</taxon>
        <taxon>Negativicutes</taxon>
        <taxon>Veillonellales</taxon>
        <taxon>Veillonellaceae</taxon>
        <taxon>Megasphaera</taxon>
    </lineage>
</organism>
<dbReference type="PANTHER" id="PTHR44196">
    <property type="entry name" value="DEHYDROGENASE/REDUCTASE SDR FAMILY MEMBER 7B"/>
    <property type="match status" value="1"/>
</dbReference>
<name>A0A2S0M9R0_MEGEL</name>
<dbReference type="PANTHER" id="PTHR44196:SF1">
    <property type="entry name" value="DEHYDROGENASE_REDUCTASE SDR FAMILY MEMBER 7B"/>
    <property type="match status" value="1"/>
</dbReference>
<dbReference type="InterPro" id="IPR020904">
    <property type="entry name" value="Sc_DH/Rdtase_CS"/>
</dbReference>
<dbReference type="Gene3D" id="3.40.50.720">
    <property type="entry name" value="NAD(P)-binding Rossmann-like Domain"/>
    <property type="match status" value="1"/>
</dbReference>
<dbReference type="Pfam" id="PF00106">
    <property type="entry name" value="adh_short"/>
    <property type="match status" value="1"/>
</dbReference>
<dbReference type="PROSITE" id="PS00061">
    <property type="entry name" value="ADH_SHORT"/>
    <property type="match status" value="1"/>
</dbReference>
<comment type="similarity">
    <text evidence="1">Belongs to the short-chain dehydrogenases/reductases (SDR) family.</text>
</comment>
<dbReference type="OrthoDB" id="9808814at2"/>
<dbReference type="PRINTS" id="PR00081">
    <property type="entry name" value="GDHRDH"/>
</dbReference>
<evidence type="ECO:0000256" key="1">
    <source>
        <dbReference type="ARBA" id="ARBA00006484"/>
    </source>
</evidence>
<dbReference type="EMBL" id="CP027569">
    <property type="protein sequence ID" value="AVO28167.1"/>
    <property type="molecule type" value="Genomic_DNA"/>
</dbReference>
<evidence type="ECO:0000313" key="3">
    <source>
        <dbReference type="EMBL" id="AVO28167.1"/>
    </source>
</evidence>
<dbReference type="Proteomes" id="UP000238358">
    <property type="component" value="Chromosome"/>
</dbReference>
<protein>
    <submittedName>
        <fullName evidence="3">KR domain-containing protein</fullName>
    </submittedName>
</protein>
<dbReference type="InterPro" id="IPR002347">
    <property type="entry name" value="SDR_fam"/>
</dbReference>
<dbReference type="AlphaFoldDB" id="A0A2S0M9R0"/>
<proteinExistence type="inferred from homology"/>
<evidence type="ECO:0000313" key="4">
    <source>
        <dbReference type="Proteomes" id="UP000238358"/>
    </source>
</evidence>
<dbReference type="InterPro" id="IPR036291">
    <property type="entry name" value="NAD(P)-bd_dom_sf"/>
</dbReference>